<protein>
    <recommendedName>
        <fullName evidence="2">Protein kinase domain-containing protein</fullName>
    </recommendedName>
</protein>
<proteinExistence type="predicted"/>
<dbReference type="Gene3D" id="1.10.510.10">
    <property type="entry name" value="Transferase(Phosphotransferase) domain 1"/>
    <property type="match status" value="1"/>
</dbReference>
<sequence>METLAARIARAGPLPDRDAVGWVVRLAKRVESLHARGTVHGRLSAACVVMEGEPCTSTGWLSDPLATPAFVGYRSPERAAGEGPSRRDDTWALAVTLYTALSGALPFPAESDQELRRKQGAGAAPRITPPGAAGDALWRVLDQALARGAEQRITEVAALRRALEAARPDDGLEELPPLDEHALAAPARTIPAPRPSSSGVRGTSSSQPPRKSAPPREGTGSQPPRKSAPPREGTGSQPPRKSAPPHGHSSSQPPPIASASARRTPLPLHGLASLGLRSTTGAPTTPPPEAPDRPSKAQTALPAASPRLAGARTEDGARAGAVAAPTAQVQPPPVVPAATAQPPVAPTGTAQLPFAPVATAQPPVAPTGTAQLPFAPVATTQPPFSPTAVPLFDADAPASPRTFDDLPWLGEDDRHEPSHPFPMAPGGAATRVGAPELGAPTPHVPAVDLLWLGEDDTHEPSHPFPMAPGGVAARGGASGLGAPPRAATPPFRAPAPAPGASREAPSAARRWVTLALGVVAIAGAAGAAWFWIRHRDAAPPSLPAPPSGSDAAPAACAAPAAPSAPAPGDAGAEDAGTATPADAGTASTAPDPAATADFAACAMPLFPGKSVDAATAGQLLSVCAEIDPMKGVAALKSHLAQAAGPKGVSDATKEWAVLGWHDMATLATLRARCCHAPPPLELPPTPEGCTPLDEALNELGAAVASASAPGDRAVAKAARRYMRAAQCVARVGAATRYGRKDKPNGGEASAFKKVLSRALRSAAQAR</sequence>
<dbReference type="Proteomes" id="UP001217485">
    <property type="component" value="Unassembled WGS sequence"/>
</dbReference>
<evidence type="ECO:0000313" key="3">
    <source>
        <dbReference type="EMBL" id="MDC0683898.1"/>
    </source>
</evidence>
<dbReference type="SUPFAM" id="SSF56112">
    <property type="entry name" value="Protein kinase-like (PK-like)"/>
    <property type="match status" value="1"/>
</dbReference>
<feature type="compositionally biased region" description="Low complexity" evidence="1">
    <location>
        <begin position="188"/>
        <end position="206"/>
    </location>
</feature>
<reference evidence="3 4" key="1">
    <citation type="submission" date="2023-01" db="EMBL/GenBank/DDBJ databases">
        <title>Minimal conservation of predation-associated metabolite biosynthetic gene clusters underscores biosynthetic potential of Myxococcota including descriptions for ten novel species: Archangium lansinium sp. nov., Myxococcus landrumus sp. nov., Nannocystis bai.</title>
        <authorList>
            <person name="Ahearne A."/>
            <person name="Stevens C."/>
            <person name="Dowd S."/>
        </authorList>
    </citation>
    <scope>NUCLEOTIDE SEQUENCE [LARGE SCALE GENOMIC DNA]</scope>
    <source>
        <strain evidence="3 4">WIWO2</strain>
    </source>
</reference>
<feature type="region of interest" description="Disordered" evidence="1">
    <location>
        <begin position="541"/>
        <end position="590"/>
    </location>
</feature>
<feature type="compositionally biased region" description="Low complexity" evidence="1">
    <location>
        <begin position="547"/>
        <end position="590"/>
    </location>
</feature>
<gene>
    <name evidence="3" type="ORF">POL72_39605</name>
</gene>
<dbReference type="InterPro" id="IPR011009">
    <property type="entry name" value="Kinase-like_dom_sf"/>
</dbReference>
<organism evidence="3 4">
    <name type="scientific">Sorangium atrum</name>
    <dbReference type="NCBI Taxonomy" id="2995308"/>
    <lineage>
        <taxon>Bacteria</taxon>
        <taxon>Pseudomonadati</taxon>
        <taxon>Myxococcota</taxon>
        <taxon>Polyangia</taxon>
        <taxon>Polyangiales</taxon>
        <taxon>Polyangiaceae</taxon>
        <taxon>Sorangium</taxon>
    </lineage>
</organism>
<feature type="compositionally biased region" description="Low complexity" evidence="1">
    <location>
        <begin position="319"/>
        <end position="329"/>
    </location>
</feature>
<evidence type="ECO:0000313" key="4">
    <source>
        <dbReference type="Proteomes" id="UP001217485"/>
    </source>
</evidence>
<feature type="domain" description="Protein kinase" evidence="2">
    <location>
        <begin position="1"/>
        <end position="164"/>
    </location>
</feature>
<evidence type="ECO:0000259" key="2">
    <source>
        <dbReference type="PROSITE" id="PS50011"/>
    </source>
</evidence>
<evidence type="ECO:0000256" key="1">
    <source>
        <dbReference type="SAM" id="MobiDB-lite"/>
    </source>
</evidence>
<dbReference type="RefSeq" id="WP_272102048.1">
    <property type="nucleotide sequence ID" value="NZ_JAQNDK010000005.1"/>
</dbReference>
<feature type="compositionally biased region" description="Low complexity" evidence="1">
    <location>
        <begin position="336"/>
        <end position="347"/>
    </location>
</feature>
<dbReference type="EMBL" id="JAQNDK010000005">
    <property type="protein sequence ID" value="MDC0683898.1"/>
    <property type="molecule type" value="Genomic_DNA"/>
</dbReference>
<keyword evidence="4" id="KW-1185">Reference proteome</keyword>
<dbReference type="InterPro" id="IPR000719">
    <property type="entry name" value="Prot_kinase_dom"/>
</dbReference>
<feature type="compositionally biased region" description="Low complexity" evidence="1">
    <location>
        <begin position="244"/>
        <end position="261"/>
    </location>
</feature>
<feature type="region of interest" description="Disordered" evidence="1">
    <location>
        <begin position="111"/>
        <end position="132"/>
    </location>
</feature>
<accession>A0ABT5CD68</accession>
<dbReference type="PROSITE" id="PS50011">
    <property type="entry name" value="PROTEIN_KINASE_DOM"/>
    <property type="match status" value="1"/>
</dbReference>
<feature type="region of interest" description="Disordered" evidence="1">
    <location>
        <begin position="188"/>
        <end position="347"/>
    </location>
</feature>
<name>A0ABT5CD68_9BACT</name>
<comment type="caution">
    <text evidence="3">The sequence shown here is derived from an EMBL/GenBank/DDBJ whole genome shotgun (WGS) entry which is preliminary data.</text>
</comment>
<feature type="region of interest" description="Disordered" evidence="1">
    <location>
        <begin position="469"/>
        <end position="502"/>
    </location>
</feature>